<dbReference type="Proteomes" id="UP001290462">
    <property type="component" value="Unassembled WGS sequence"/>
</dbReference>
<gene>
    <name evidence="1" type="ORF">RAK27_18715</name>
</gene>
<protein>
    <submittedName>
        <fullName evidence="1">Uncharacterized protein</fullName>
    </submittedName>
</protein>
<evidence type="ECO:0000313" key="2">
    <source>
        <dbReference type="Proteomes" id="UP001290462"/>
    </source>
</evidence>
<evidence type="ECO:0000313" key="1">
    <source>
        <dbReference type="EMBL" id="MDZ5760678.1"/>
    </source>
</evidence>
<name>A0AAW9KEW1_CARML</name>
<dbReference type="EMBL" id="JAVBVO010000024">
    <property type="protein sequence ID" value="MDZ5760678.1"/>
    <property type="molecule type" value="Genomic_DNA"/>
</dbReference>
<accession>A0AAW9KEW1</accession>
<reference evidence="1" key="1">
    <citation type="submission" date="2023-08" db="EMBL/GenBank/DDBJ databases">
        <title>Genomic characterization of piscicolin 126 produced by Carnobacterium maltaromaticum CM22 strain isolated from salmon (Salmo salar).</title>
        <authorList>
            <person name="Gonzalez-Gragera E."/>
            <person name="Garcia-Lopez J.D."/>
            <person name="Teso-Perez C."/>
            <person name="Gimenez-Hernandez I."/>
            <person name="Peralta-Sanchez J.M."/>
            <person name="Valdivia E."/>
            <person name="Montalban-Lopez M."/>
            <person name="Martin-Platero A.M."/>
            <person name="Banos A."/>
            <person name="Martinez-Bueno M."/>
        </authorList>
    </citation>
    <scope>NUCLEOTIDE SEQUENCE</scope>
    <source>
        <strain evidence="1">CM22</strain>
    </source>
</reference>
<organism evidence="1 2">
    <name type="scientific">Carnobacterium maltaromaticum</name>
    <name type="common">Carnobacterium piscicola</name>
    <dbReference type="NCBI Taxonomy" id="2751"/>
    <lineage>
        <taxon>Bacteria</taxon>
        <taxon>Bacillati</taxon>
        <taxon>Bacillota</taxon>
        <taxon>Bacilli</taxon>
        <taxon>Lactobacillales</taxon>
        <taxon>Carnobacteriaceae</taxon>
        <taxon>Carnobacterium</taxon>
    </lineage>
</organism>
<comment type="caution">
    <text evidence="1">The sequence shown here is derived from an EMBL/GenBank/DDBJ whole genome shotgun (WGS) entry which is preliminary data.</text>
</comment>
<dbReference type="RefSeq" id="WP_318589713.1">
    <property type="nucleotide sequence ID" value="NZ_JAVBVO010000024.1"/>
</dbReference>
<sequence length="266" mass="30828">MKFFKRLKIGTRYKVATFTLIGILLLLCTTRLYLKPADEFKNTDLRSKITLNNGTYELTSREYFKDSNILKVGIIAKEKSVGSINGITVKAIEKSSDRKPLEVTVNKINRDYYVVFVSNVPDKWVNIRLTLTDGNNLDSMMATANKFYVARDHLKSKVDFELMEKNYYELEYLNVLSDDVDKDIIKKNKSIKNLNSDSTKIEKGIEELRDSLVYKSEKEKEDVYKEIEISTKKMETNTSEVNKIKQEIVDKEKSKDAIEERKTALK</sequence>
<proteinExistence type="predicted"/>
<dbReference type="AlphaFoldDB" id="A0AAW9KEW1"/>